<keyword evidence="2" id="KW-1015">Disulfide bond</keyword>
<gene>
    <name evidence="4" type="ORF">BYL167_LOCUS27281</name>
    <name evidence="7" type="ORF">GIL414_LOCUS31097</name>
    <name evidence="5" type="ORF">SMN809_LOCUS30522</name>
    <name evidence="6" type="ORF">SMN809_LOCUS30560</name>
</gene>
<evidence type="ECO:0000259" key="3">
    <source>
        <dbReference type="Pfam" id="PF00112"/>
    </source>
</evidence>
<dbReference type="EMBL" id="CAJOBH010034633">
    <property type="protein sequence ID" value="CAF4295847.1"/>
    <property type="molecule type" value="Genomic_DNA"/>
</dbReference>
<dbReference type="SUPFAM" id="SSF54001">
    <property type="entry name" value="Cysteine proteinases"/>
    <property type="match status" value="1"/>
</dbReference>
<dbReference type="Proteomes" id="UP000681967">
    <property type="component" value="Unassembled WGS sequence"/>
</dbReference>
<dbReference type="PROSITE" id="PS00640">
    <property type="entry name" value="THIOL_PROTEASE_ASN"/>
    <property type="match status" value="1"/>
</dbReference>
<dbReference type="EMBL" id="CAJOBI010057962">
    <property type="protein sequence ID" value="CAF4402791.1"/>
    <property type="molecule type" value="Genomic_DNA"/>
</dbReference>
<dbReference type="Pfam" id="PF00112">
    <property type="entry name" value="Peptidase_C1"/>
    <property type="match status" value="1"/>
</dbReference>
<sequence>MNLSNTPEDLDHAVLAVGYGTLNGEDYWLVKNSWSTYWGNDGYVLMSRK</sequence>
<feature type="non-terminal residue" evidence="4">
    <location>
        <position position="1"/>
    </location>
</feature>
<dbReference type="AlphaFoldDB" id="A0A8S2TM36"/>
<dbReference type="InterPro" id="IPR025660">
    <property type="entry name" value="Pept_his_AS"/>
</dbReference>
<dbReference type="Proteomes" id="UP000676336">
    <property type="component" value="Unassembled WGS sequence"/>
</dbReference>
<dbReference type="InterPro" id="IPR000668">
    <property type="entry name" value="Peptidase_C1A_C"/>
</dbReference>
<dbReference type="EMBL" id="CAJOBJ010061835">
    <property type="protein sequence ID" value="CAF4421013.1"/>
    <property type="molecule type" value="Genomic_DNA"/>
</dbReference>
<dbReference type="GO" id="GO:0008234">
    <property type="term" value="F:cysteine-type peptidase activity"/>
    <property type="evidence" value="ECO:0007669"/>
    <property type="project" value="InterPro"/>
</dbReference>
<dbReference type="GO" id="GO:0006508">
    <property type="term" value="P:proteolysis"/>
    <property type="evidence" value="ECO:0007669"/>
    <property type="project" value="InterPro"/>
</dbReference>
<feature type="domain" description="Peptidase C1A papain C-terminal" evidence="3">
    <location>
        <begin position="7"/>
        <end position="49"/>
    </location>
</feature>
<organism evidence="4 8">
    <name type="scientific">Rotaria magnacalcarata</name>
    <dbReference type="NCBI Taxonomy" id="392030"/>
    <lineage>
        <taxon>Eukaryota</taxon>
        <taxon>Metazoa</taxon>
        <taxon>Spiralia</taxon>
        <taxon>Gnathifera</taxon>
        <taxon>Rotifera</taxon>
        <taxon>Eurotatoria</taxon>
        <taxon>Bdelloidea</taxon>
        <taxon>Philodinida</taxon>
        <taxon>Philodinidae</taxon>
        <taxon>Rotaria</taxon>
    </lineage>
</organism>
<evidence type="ECO:0000313" key="7">
    <source>
        <dbReference type="EMBL" id="CAF4421013.1"/>
    </source>
</evidence>
<evidence type="ECO:0000256" key="1">
    <source>
        <dbReference type="ARBA" id="ARBA00008455"/>
    </source>
</evidence>
<dbReference type="Gene3D" id="3.90.70.10">
    <property type="entry name" value="Cysteine proteinases"/>
    <property type="match status" value="1"/>
</dbReference>
<protein>
    <recommendedName>
        <fullName evidence="3">Peptidase C1A papain C-terminal domain-containing protein</fullName>
    </recommendedName>
</protein>
<dbReference type="EMBL" id="CAJOBI010058178">
    <property type="protein sequence ID" value="CAF4403612.1"/>
    <property type="molecule type" value="Genomic_DNA"/>
</dbReference>
<evidence type="ECO:0000313" key="5">
    <source>
        <dbReference type="EMBL" id="CAF4402791.1"/>
    </source>
</evidence>
<evidence type="ECO:0000313" key="6">
    <source>
        <dbReference type="EMBL" id="CAF4403612.1"/>
    </source>
</evidence>
<evidence type="ECO:0000313" key="8">
    <source>
        <dbReference type="Proteomes" id="UP000681967"/>
    </source>
</evidence>
<accession>A0A8S2TM36</accession>
<comment type="similarity">
    <text evidence="1">Belongs to the peptidase C1 family.</text>
</comment>
<evidence type="ECO:0000256" key="2">
    <source>
        <dbReference type="ARBA" id="ARBA00023157"/>
    </source>
</evidence>
<comment type="caution">
    <text evidence="4">The sequence shown here is derived from an EMBL/GenBank/DDBJ whole genome shotgun (WGS) entry which is preliminary data.</text>
</comment>
<dbReference type="InterPro" id="IPR038765">
    <property type="entry name" value="Papain-like_cys_pep_sf"/>
</dbReference>
<name>A0A8S2TM36_9BILA</name>
<dbReference type="InterPro" id="IPR013128">
    <property type="entry name" value="Peptidase_C1A"/>
</dbReference>
<dbReference type="Proteomes" id="UP000681720">
    <property type="component" value="Unassembled WGS sequence"/>
</dbReference>
<dbReference type="PROSITE" id="PS00639">
    <property type="entry name" value="THIOL_PROTEASE_HIS"/>
    <property type="match status" value="1"/>
</dbReference>
<proteinExistence type="inferred from homology"/>
<dbReference type="InterPro" id="IPR025661">
    <property type="entry name" value="Pept_asp_AS"/>
</dbReference>
<dbReference type="PANTHER" id="PTHR12411">
    <property type="entry name" value="CYSTEINE PROTEASE FAMILY C1-RELATED"/>
    <property type="match status" value="1"/>
</dbReference>
<evidence type="ECO:0000313" key="4">
    <source>
        <dbReference type="EMBL" id="CAF4295847.1"/>
    </source>
</evidence>
<reference evidence="4" key="1">
    <citation type="submission" date="2021-02" db="EMBL/GenBank/DDBJ databases">
        <authorList>
            <person name="Nowell W R."/>
        </authorList>
    </citation>
    <scope>NUCLEOTIDE SEQUENCE</scope>
</reference>